<dbReference type="Gene3D" id="3.40.50.2000">
    <property type="entry name" value="Glycogen Phosphorylase B"/>
    <property type="match status" value="2"/>
</dbReference>
<dbReference type="Proteomes" id="UP000270856">
    <property type="component" value="Unassembled WGS sequence"/>
</dbReference>
<evidence type="ECO:0000256" key="1">
    <source>
        <dbReference type="ARBA" id="ARBA00022679"/>
    </source>
</evidence>
<evidence type="ECO:0000313" key="4">
    <source>
        <dbReference type="Proteomes" id="UP000270856"/>
    </source>
</evidence>
<name>A0A3N4NWC3_9FLAO</name>
<dbReference type="Pfam" id="PF00534">
    <property type="entry name" value="Glycos_transf_1"/>
    <property type="match status" value="1"/>
</dbReference>
<dbReference type="PANTHER" id="PTHR46401">
    <property type="entry name" value="GLYCOSYLTRANSFERASE WBBK-RELATED"/>
    <property type="match status" value="1"/>
</dbReference>
<dbReference type="PANTHER" id="PTHR46401:SF2">
    <property type="entry name" value="GLYCOSYLTRANSFERASE WBBK-RELATED"/>
    <property type="match status" value="1"/>
</dbReference>
<evidence type="ECO:0000313" key="3">
    <source>
        <dbReference type="EMBL" id="RPD96480.1"/>
    </source>
</evidence>
<keyword evidence="4" id="KW-1185">Reference proteome</keyword>
<accession>A0A3N4NWC3</accession>
<feature type="domain" description="Glycosyl transferase family 1" evidence="2">
    <location>
        <begin position="154"/>
        <end position="320"/>
    </location>
</feature>
<dbReference type="SUPFAM" id="SSF53756">
    <property type="entry name" value="UDP-Glycosyltransferase/glycogen phosphorylase"/>
    <property type="match status" value="1"/>
</dbReference>
<sequence>MNYEVILIGRKLPDSLPIHRNYRTIRMKLLFKKKVFFYAEFNIRLFFKLLFIKKDILLSNDLDTLLPNFIISRFFNKKLVYDSHELFTEVGELTHRPFVQKIWKSIEKFIFPKLKNVYTVNSSIANFYHKKYGVKVNVIRNIAPKLHQKSIDLDFAKKIKSNKKMLILQGSGLNIDRGAEEAVKMMQYLDNTILYIIGNGDVFKKLKDLVTNLNLKDKVIIKDKMPYKALMEYTKISDLGLSLDKNTNLNYEYSLPNKIFDYIQAEIPLLVSNRIEVAKLVSENNIGWIINELEPKKLAKKITEIFENKQSYFIAKQNLKTTAKKYCWENEKQQLIKIFQNIK</sequence>
<organism evidence="3 4">
    <name type="scientific">Aureibaculum marinum</name>
    <dbReference type="NCBI Taxonomy" id="2487930"/>
    <lineage>
        <taxon>Bacteria</taxon>
        <taxon>Pseudomonadati</taxon>
        <taxon>Bacteroidota</taxon>
        <taxon>Flavobacteriia</taxon>
        <taxon>Flavobacteriales</taxon>
        <taxon>Flavobacteriaceae</taxon>
        <taxon>Aureibaculum</taxon>
    </lineage>
</organism>
<dbReference type="InterPro" id="IPR001296">
    <property type="entry name" value="Glyco_trans_1"/>
</dbReference>
<dbReference type="EMBL" id="RPFJ01000011">
    <property type="protein sequence ID" value="RPD96480.1"/>
    <property type="molecule type" value="Genomic_DNA"/>
</dbReference>
<dbReference type="GO" id="GO:0009103">
    <property type="term" value="P:lipopolysaccharide biosynthetic process"/>
    <property type="evidence" value="ECO:0007669"/>
    <property type="project" value="TreeGrafter"/>
</dbReference>
<evidence type="ECO:0000259" key="2">
    <source>
        <dbReference type="Pfam" id="PF00534"/>
    </source>
</evidence>
<dbReference type="GO" id="GO:0016757">
    <property type="term" value="F:glycosyltransferase activity"/>
    <property type="evidence" value="ECO:0007669"/>
    <property type="project" value="InterPro"/>
</dbReference>
<protein>
    <submittedName>
        <fullName evidence="3">Glycosyltransferase</fullName>
    </submittedName>
</protein>
<keyword evidence="1 3" id="KW-0808">Transferase</keyword>
<dbReference type="AlphaFoldDB" id="A0A3N4NWC3"/>
<proteinExistence type="predicted"/>
<gene>
    <name evidence="3" type="ORF">EGM88_08925</name>
</gene>
<comment type="caution">
    <text evidence="3">The sequence shown here is derived from an EMBL/GenBank/DDBJ whole genome shotgun (WGS) entry which is preliminary data.</text>
</comment>
<reference evidence="3 4" key="1">
    <citation type="submission" date="2018-11" db="EMBL/GenBank/DDBJ databases">
        <title>Aureibaculum marinum gen. nov., sp. nov., a member of the family Flavobacteriaceae isolated from the Bohai Sea.</title>
        <authorList>
            <person name="Ji X."/>
        </authorList>
    </citation>
    <scope>NUCLEOTIDE SEQUENCE [LARGE SCALE GENOMIC DNA]</scope>
    <source>
        <strain evidence="3 4">BH-SD17</strain>
    </source>
</reference>